<organism evidence="1 2">
    <name type="scientific">Colocasia esculenta</name>
    <name type="common">Wild taro</name>
    <name type="synonym">Arum esculentum</name>
    <dbReference type="NCBI Taxonomy" id="4460"/>
    <lineage>
        <taxon>Eukaryota</taxon>
        <taxon>Viridiplantae</taxon>
        <taxon>Streptophyta</taxon>
        <taxon>Embryophyta</taxon>
        <taxon>Tracheophyta</taxon>
        <taxon>Spermatophyta</taxon>
        <taxon>Magnoliopsida</taxon>
        <taxon>Liliopsida</taxon>
        <taxon>Araceae</taxon>
        <taxon>Aroideae</taxon>
        <taxon>Colocasieae</taxon>
        <taxon>Colocasia</taxon>
    </lineage>
</organism>
<accession>A0A843U183</accession>
<name>A0A843U183_COLES</name>
<proteinExistence type="predicted"/>
<comment type="caution">
    <text evidence="1">The sequence shown here is derived from an EMBL/GenBank/DDBJ whole genome shotgun (WGS) entry which is preliminary data.</text>
</comment>
<dbReference type="Proteomes" id="UP000652761">
    <property type="component" value="Unassembled WGS sequence"/>
</dbReference>
<gene>
    <name evidence="1" type="ORF">Taro_007745</name>
</gene>
<evidence type="ECO:0000313" key="1">
    <source>
        <dbReference type="EMBL" id="MQL75374.1"/>
    </source>
</evidence>
<evidence type="ECO:0000313" key="2">
    <source>
        <dbReference type="Proteomes" id="UP000652761"/>
    </source>
</evidence>
<protein>
    <recommendedName>
        <fullName evidence="3">MULE transposase domain-containing protein</fullName>
    </recommendedName>
</protein>
<dbReference type="AlphaFoldDB" id="A0A843U183"/>
<sequence>MGVITTRFLVTTGLVVTALCPVATGLVVVALCPVVTWYVAVPFPAAMDLLVGNAAGYLPAFSDQSQQSGAVPVVLAPPFAQCLELEGLSHSEVVSIACDPHPRELVEGVLRATSVLELTADWADSGAEGKTRPVLLVVSASVFSRFRGPVLECQSVVAPACVASRPCGMSMVRGGSTCGPSTLWKFEVAMLAYPAVGVPRFTAFEGSFLFSEFLLLWPVRDCMVIQRVHAMVAQLAVDSLVVVFPYGGRLQTSPGAVLLVVFDAFDCLCIAKAERAYVWRGLHRCRVVACGTALRHLFVVVVGLVLAGCELWLRCIAWLPCVLVRFPRTIFYCPVRSGEFSQSSALVVLVEVLPGPACDRPLSLLVEVLPRNALCSFWTTVVLPLWFEVCRLVGLRSGEVLPGQLLALLVEVLPKCMLDCASACALEAFHVVVLVFGLSIGRDRGGASCSCALGIRCVLLLPMRQSQCSVFCVLLGADIVVALLKLSAFRVLLLWVSGGESPSMGPVALSVVCQALVIACVLVSLSLCERVCLIVVPYFGLGPSKVDVLSSTSAVVFVSVWLCVALVSLEADGRVSYQFVCHLTPVRVAGVSVWPVAVSVGDAFLSRSVDPSCSCRGICGAKSLGRLPLSPLSPLLPFPLFSGDGEVPLRRSGRGGTSGLVWSGGAASWSEEEVAERHEGPSWVRFFVKGRDYWNSSRSGWIRSFSCVGGSGLRISLVCLSADVATARCIATSEEASAQLGATLSRRVPLPVAMVSRRPIGVRHYLCCLECFHGSGLCVGVCPRAGFALRTFYQQSDAVPVVLAPPFALFLALEGLSRSEVFSVVWDPHPREPIEGVLRAMSMLELTADLADSGAEGKMRCQSVVAPACVASRPCGMSMCAEGCFHCVPDSVAFEGNFLFPEFLLLWLVRDWYAMILILTHHDFYSNAYNENYRGKGLKEAIPDIFPNDHHGYCFHHIMQNFNDQCAEKYAALFKKLLRKIIQRIAYAITEQEYQDAMIAMELNSADAKEWVLRNDVDH</sequence>
<reference evidence="1" key="1">
    <citation type="submission" date="2017-07" db="EMBL/GenBank/DDBJ databases">
        <title>Taro Niue Genome Assembly and Annotation.</title>
        <authorList>
            <person name="Atibalentja N."/>
            <person name="Keating K."/>
            <person name="Fields C.J."/>
        </authorList>
    </citation>
    <scope>NUCLEOTIDE SEQUENCE</scope>
    <source>
        <strain evidence="1">Niue_2</strain>
        <tissue evidence="1">Leaf</tissue>
    </source>
</reference>
<keyword evidence="2" id="KW-1185">Reference proteome</keyword>
<evidence type="ECO:0008006" key="3">
    <source>
        <dbReference type="Google" id="ProtNLM"/>
    </source>
</evidence>
<dbReference type="EMBL" id="NMUH01000249">
    <property type="protein sequence ID" value="MQL75374.1"/>
    <property type="molecule type" value="Genomic_DNA"/>
</dbReference>